<name>A0A811QKD2_9POAL</name>
<dbReference type="AlphaFoldDB" id="A0A811QKD2"/>
<organism evidence="3 4">
    <name type="scientific">Miscanthus lutarioriparius</name>
    <dbReference type="NCBI Taxonomy" id="422564"/>
    <lineage>
        <taxon>Eukaryota</taxon>
        <taxon>Viridiplantae</taxon>
        <taxon>Streptophyta</taxon>
        <taxon>Embryophyta</taxon>
        <taxon>Tracheophyta</taxon>
        <taxon>Spermatophyta</taxon>
        <taxon>Magnoliopsida</taxon>
        <taxon>Liliopsida</taxon>
        <taxon>Poales</taxon>
        <taxon>Poaceae</taxon>
        <taxon>PACMAD clade</taxon>
        <taxon>Panicoideae</taxon>
        <taxon>Andropogonodae</taxon>
        <taxon>Andropogoneae</taxon>
        <taxon>Saccharinae</taxon>
        <taxon>Miscanthus</taxon>
    </lineage>
</organism>
<keyword evidence="4" id="KW-1185">Reference proteome</keyword>
<dbReference type="InterPro" id="IPR036397">
    <property type="entry name" value="RNaseH_sf"/>
</dbReference>
<dbReference type="Gene3D" id="3.30.420.10">
    <property type="entry name" value="Ribonuclease H-like superfamily/Ribonuclease H"/>
    <property type="match status" value="1"/>
</dbReference>
<dbReference type="InterPro" id="IPR044730">
    <property type="entry name" value="RNase_H-like_dom_plant"/>
</dbReference>
<gene>
    <name evidence="3" type="ORF">NCGR_LOCUS40765</name>
</gene>
<evidence type="ECO:0000259" key="2">
    <source>
        <dbReference type="Pfam" id="PF13966"/>
    </source>
</evidence>
<proteinExistence type="predicted"/>
<reference evidence="3" key="1">
    <citation type="submission" date="2020-10" db="EMBL/GenBank/DDBJ databases">
        <authorList>
            <person name="Han B."/>
            <person name="Lu T."/>
            <person name="Zhao Q."/>
            <person name="Huang X."/>
            <person name="Zhao Y."/>
        </authorList>
    </citation>
    <scope>NUCLEOTIDE SEQUENCE</scope>
</reference>
<dbReference type="CDD" id="cd06222">
    <property type="entry name" value="RNase_H_like"/>
    <property type="match status" value="1"/>
</dbReference>
<comment type="caution">
    <text evidence="3">The sequence shown here is derived from an EMBL/GenBank/DDBJ whole genome shotgun (WGS) entry which is preliminary data.</text>
</comment>
<dbReference type="GO" id="GO:0003676">
    <property type="term" value="F:nucleic acid binding"/>
    <property type="evidence" value="ECO:0007669"/>
    <property type="project" value="InterPro"/>
</dbReference>
<protein>
    <recommendedName>
        <fullName evidence="2">Reverse transcriptase zinc-binding domain-containing protein</fullName>
    </recommendedName>
</protein>
<dbReference type="OrthoDB" id="685268at2759"/>
<sequence length="261" mass="29654">METGDFRRLHHQRGFRNPKPTGYHTHSLPWSKKNHVTDLFKRIWRYKTIPPRIKTFSWRLLRQALATGSMPGRFTKHVNQNCQLCGPRCYTDAALSPDDTSGAMRPTGLGIFIFNSNSMQPLAIYIKAKSPAVSSVLMAEATALSLAAKVVRLLHIGQVNYFSDNEILVKLLQRTMPSSHQDWRLKPLLTLFADSNINIDHHMFKIPRAQNLTAHSLVSQAIKLHTQFVCTSASHGNYCPVKEALHFVSWDQLDLLHVKCC</sequence>
<dbReference type="PANTHER" id="PTHR34146">
    <property type="entry name" value="POLYNUCLEOTIDYL TRANSFERASE, RIBONUCLEASE H-LIKE SUPERFAMILY PROTEIN-RELATED"/>
    <property type="match status" value="1"/>
</dbReference>
<dbReference type="Proteomes" id="UP000604825">
    <property type="component" value="Unassembled WGS sequence"/>
</dbReference>
<dbReference type="InterPro" id="IPR012337">
    <property type="entry name" value="RNaseH-like_sf"/>
</dbReference>
<feature type="domain" description="Reverse transcriptase zinc-binding" evidence="2">
    <location>
        <begin position="32"/>
        <end position="86"/>
    </location>
</feature>
<dbReference type="InterPro" id="IPR026960">
    <property type="entry name" value="RVT-Znf"/>
</dbReference>
<feature type="region of interest" description="Disordered" evidence="1">
    <location>
        <begin position="1"/>
        <end position="27"/>
    </location>
</feature>
<dbReference type="EMBL" id="CAJGYO010000010">
    <property type="protein sequence ID" value="CAD6257275.1"/>
    <property type="molecule type" value="Genomic_DNA"/>
</dbReference>
<dbReference type="SUPFAM" id="SSF53098">
    <property type="entry name" value="Ribonuclease H-like"/>
    <property type="match status" value="1"/>
</dbReference>
<evidence type="ECO:0000256" key="1">
    <source>
        <dbReference type="SAM" id="MobiDB-lite"/>
    </source>
</evidence>
<dbReference type="Pfam" id="PF13966">
    <property type="entry name" value="zf-RVT"/>
    <property type="match status" value="1"/>
</dbReference>
<dbReference type="PANTHER" id="PTHR34146:SF8">
    <property type="entry name" value="RNASE H TYPE-1 DOMAIN-CONTAINING PROTEIN"/>
    <property type="match status" value="1"/>
</dbReference>
<evidence type="ECO:0000313" key="3">
    <source>
        <dbReference type="EMBL" id="CAD6257275.1"/>
    </source>
</evidence>
<evidence type="ECO:0000313" key="4">
    <source>
        <dbReference type="Proteomes" id="UP000604825"/>
    </source>
</evidence>
<accession>A0A811QKD2</accession>